<evidence type="ECO:0000313" key="1">
    <source>
        <dbReference type="EMBL" id="SBW07348.1"/>
    </source>
</evidence>
<accession>A0A212K6V3</accession>
<proteinExistence type="predicted"/>
<organism evidence="1">
    <name type="scientific">uncultured delta proteobacterium</name>
    <dbReference type="NCBI Taxonomy" id="34034"/>
    <lineage>
        <taxon>Bacteria</taxon>
        <taxon>Deltaproteobacteria</taxon>
        <taxon>environmental samples</taxon>
    </lineage>
</organism>
<dbReference type="EMBL" id="FLUQ01000003">
    <property type="protein sequence ID" value="SBW07348.1"/>
    <property type="molecule type" value="Genomic_DNA"/>
</dbReference>
<sequence>MERLKGYTTLPFHSTLRVLHLQVESALSNINVLKITKECHDEETENDDDGRQHGGSLRCVSLHGGCRDIPDHAVVANG</sequence>
<name>A0A212K6V3_9DELT</name>
<protein>
    <submittedName>
        <fullName evidence="1">Uncharacterized protein</fullName>
    </submittedName>
</protein>
<reference evidence="1" key="1">
    <citation type="submission" date="2016-04" db="EMBL/GenBank/DDBJ databases">
        <authorList>
            <person name="Evans L.H."/>
            <person name="Alamgir A."/>
            <person name="Owens N."/>
            <person name="Weber N.D."/>
            <person name="Virtaneva K."/>
            <person name="Barbian K."/>
            <person name="Babar A."/>
            <person name="Rosenke K."/>
        </authorList>
    </citation>
    <scope>NUCLEOTIDE SEQUENCE</scope>
    <source>
        <strain evidence="1">86</strain>
    </source>
</reference>
<dbReference type="AlphaFoldDB" id="A0A212K6V3"/>
<gene>
    <name evidence="1" type="ORF">KL86DPRO_30040</name>
</gene>